<dbReference type="Proteomes" id="UP000295345">
    <property type="component" value="Unassembled WGS sequence"/>
</dbReference>
<feature type="non-terminal residue" evidence="3">
    <location>
        <position position="1"/>
    </location>
</feature>
<dbReference type="InterPro" id="IPR035992">
    <property type="entry name" value="Ricin_B-like_lectins"/>
</dbReference>
<evidence type="ECO:0000313" key="4">
    <source>
        <dbReference type="Proteomes" id="UP000295345"/>
    </source>
</evidence>
<dbReference type="SUPFAM" id="SSF50370">
    <property type="entry name" value="Ricin B-like lectins"/>
    <property type="match status" value="1"/>
</dbReference>
<accession>A0A4R4TBQ8</accession>
<reference evidence="3 4" key="1">
    <citation type="submission" date="2019-03" db="EMBL/GenBank/DDBJ databases">
        <title>Draft genome sequences of novel Actinobacteria.</title>
        <authorList>
            <person name="Sahin N."/>
            <person name="Ay H."/>
            <person name="Saygin H."/>
        </authorList>
    </citation>
    <scope>NUCLEOTIDE SEQUENCE [LARGE SCALE GENOMIC DNA]</scope>
    <source>
        <strain evidence="3 4">DSM 41900</strain>
    </source>
</reference>
<keyword evidence="4" id="KW-1185">Reference proteome</keyword>
<name>A0A4R4TBQ8_9ACTN</name>
<dbReference type="CDD" id="cd00161">
    <property type="entry name" value="beta-trefoil_Ricin-like"/>
    <property type="match status" value="1"/>
</dbReference>
<proteinExistence type="predicted"/>
<dbReference type="Gene3D" id="2.80.10.50">
    <property type="match status" value="2"/>
</dbReference>
<sequence>ETAPTPELTEPPPEPAEEPTEEPAEEEEEPAPEEGDGGGGGAPPPPEEPESPVPARNVLLQNTYSERCADIPGRGRGEQSGVVQQAECTVAGDNQLWHLEVEYPEGGPGSAPLFQIVNAADGLCMDLPGRGGQPRRTQVIQSACDGTTGDNQLWWLEERGENRYWIHNFASNGLCLDVDGLTDETGAPLAVYDCIDDDDQEWQIVRPFEEDE</sequence>
<evidence type="ECO:0000313" key="3">
    <source>
        <dbReference type="EMBL" id="TDC72243.1"/>
    </source>
</evidence>
<feature type="compositionally biased region" description="Acidic residues" evidence="1">
    <location>
        <begin position="15"/>
        <end position="36"/>
    </location>
</feature>
<dbReference type="RefSeq" id="WP_165956209.1">
    <property type="nucleotide sequence ID" value="NZ_SMKI01000257.1"/>
</dbReference>
<protein>
    <submittedName>
        <fullName evidence="3">Hydrogenase expression protein</fullName>
    </submittedName>
</protein>
<feature type="region of interest" description="Disordered" evidence="1">
    <location>
        <begin position="1"/>
        <end position="53"/>
    </location>
</feature>
<comment type="caution">
    <text evidence="3">The sequence shown here is derived from an EMBL/GenBank/DDBJ whole genome shotgun (WGS) entry which is preliminary data.</text>
</comment>
<dbReference type="Pfam" id="PF14200">
    <property type="entry name" value="RicinB_lectin_2"/>
    <property type="match status" value="1"/>
</dbReference>
<dbReference type="SMART" id="SM00458">
    <property type="entry name" value="RICIN"/>
    <property type="match status" value="1"/>
</dbReference>
<dbReference type="AlphaFoldDB" id="A0A4R4TBQ8"/>
<gene>
    <name evidence="3" type="ORF">E1283_22300</name>
</gene>
<dbReference type="PROSITE" id="PS50231">
    <property type="entry name" value="RICIN_B_LECTIN"/>
    <property type="match status" value="1"/>
</dbReference>
<evidence type="ECO:0000259" key="2">
    <source>
        <dbReference type="SMART" id="SM00458"/>
    </source>
</evidence>
<evidence type="ECO:0000256" key="1">
    <source>
        <dbReference type="SAM" id="MobiDB-lite"/>
    </source>
</evidence>
<feature type="domain" description="Ricin B lectin" evidence="2">
    <location>
        <begin position="55"/>
        <end position="205"/>
    </location>
</feature>
<dbReference type="InterPro" id="IPR000772">
    <property type="entry name" value="Ricin_B_lectin"/>
</dbReference>
<dbReference type="EMBL" id="SMKI01000257">
    <property type="protein sequence ID" value="TDC72243.1"/>
    <property type="molecule type" value="Genomic_DNA"/>
</dbReference>
<organism evidence="3 4">
    <name type="scientific">Streptomyces hainanensis</name>
    <dbReference type="NCBI Taxonomy" id="402648"/>
    <lineage>
        <taxon>Bacteria</taxon>
        <taxon>Bacillati</taxon>
        <taxon>Actinomycetota</taxon>
        <taxon>Actinomycetes</taxon>
        <taxon>Kitasatosporales</taxon>
        <taxon>Streptomycetaceae</taxon>
        <taxon>Streptomyces</taxon>
    </lineage>
</organism>